<reference evidence="2 3" key="1">
    <citation type="submission" date="2019-12" db="EMBL/GenBank/DDBJ databases">
        <title>Genome sequence of Streptomyces bambusae.</title>
        <authorList>
            <person name="Bansal K."/>
            <person name="Choksket S."/>
            <person name="Korpole S."/>
            <person name="Patil P.B."/>
        </authorList>
    </citation>
    <scope>NUCLEOTIDE SEQUENCE [LARGE SCALE GENOMIC DNA]</scope>
    <source>
        <strain evidence="2 3">SK60</strain>
    </source>
</reference>
<protein>
    <recommendedName>
        <fullName evidence="1">Transposase Helix-turn-helix domain-containing protein</fullName>
    </recommendedName>
</protein>
<evidence type="ECO:0000313" key="2">
    <source>
        <dbReference type="EMBL" id="MBW5484615.1"/>
    </source>
</evidence>
<comment type="caution">
    <text evidence="2">The sequence shown here is derived from an EMBL/GenBank/DDBJ whole genome shotgun (WGS) entry which is preliminary data.</text>
</comment>
<sequence>MTRGQLDALVNELTPALAELREQVRCTRRGTERRRARGAGAKDKLAPPDRILATVLYLRKLGTQELLGELFYVDRSTITNAVAEVRPLLDQHGRHITASTARFRTPADVSAFLAPASTQPKIKPVC</sequence>
<evidence type="ECO:0000259" key="1">
    <source>
        <dbReference type="Pfam" id="PF13613"/>
    </source>
</evidence>
<keyword evidence="3" id="KW-1185">Reference proteome</keyword>
<evidence type="ECO:0000313" key="3">
    <source>
        <dbReference type="Proteomes" id="UP000812013"/>
    </source>
</evidence>
<organism evidence="2 3">
    <name type="scientific">Streptomyces bambusae</name>
    <dbReference type="NCBI Taxonomy" id="1550616"/>
    <lineage>
        <taxon>Bacteria</taxon>
        <taxon>Bacillati</taxon>
        <taxon>Actinomycetota</taxon>
        <taxon>Actinomycetes</taxon>
        <taxon>Kitasatosporales</taxon>
        <taxon>Streptomycetaceae</taxon>
        <taxon>Streptomyces</taxon>
    </lineage>
</organism>
<dbReference type="EMBL" id="WTFF01000178">
    <property type="protein sequence ID" value="MBW5484615.1"/>
    <property type="molecule type" value="Genomic_DNA"/>
</dbReference>
<gene>
    <name evidence="2" type="ORF">GPJ59_22730</name>
</gene>
<dbReference type="Pfam" id="PF13613">
    <property type="entry name" value="HTH_Tnp_4"/>
    <property type="match status" value="1"/>
</dbReference>
<accession>A0ABS6ZA35</accession>
<dbReference type="InterPro" id="IPR027805">
    <property type="entry name" value="Transposase_HTH_dom"/>
</dbReference>
<name>A0ABS6ZA35_9ACTN</name>
<feature type="domain" description="Transposase Helix-turn-helix" evidence="1">
    <location>
        <begin position="44"/>
        <end position="93"/>
    </location>
</feature>
<proteinExistence type="predicted"/>
<dbReference type="Proteomes" id="UP000812013">
    <property type="component" value="Unassembled WGS sequence"/>
</dbReference>